<feature type="transmembrane region" description="Helical" evidence="3">
    <location>
        <begin position="144"/>
        <end position="164"/>
    </location>
</feature>
<name>A0A1M5ZI85_BUTFI</name>
<dbReference type="GeneID" id="89510200"/>
<keyword evidence="3" id="KW-1133">Transmembrane helix</keyword>
<gene>
    <name evidence="4" type="ORF">SAMN02745229_02297</name>
</gene>
<dbReference type="STRING" id="1121131.SAMN02745229_02297"/>
<proteinExistence type="predicted"/>
<dbReference type="EMBL" id="FQXK01000019">
    <property type="protein sequence ID" value="SHI24007.1"/>
    <property type="molecule type" value="Genomic_DNA"/>
</dbReference>
<feature type="coiled-coil region" evidence="1">
    <location>
        <begin position="175"/>
        <end position="202"/>
    </location>
</feature>
<evidence type="ECO:0000256" key="2">
    <source>
        <dbReference type="SAM" id="MobiDB-lite"/>
    </source>
</evidence>
<keyword evidence="3" id="KW-0472">Membrane</keyword>
<dbReference type="OrthoDB" id="2067629at2"/>
<dbReference type="Proteomes" id="UP000184278">
    <property type="component" value="Unassembled WGS sequence"/>
</dbReference>
<protein>
    <submittedName>
        <fullName evidence="4">Uncharacterized protein</fullName>
    </submittedName>
</protein>
<feature type="region of interest" description="Disordered" evidence="2">
    <location>
        <begin position="1"/>
        <end position="20"/>
    </location>
</feature>
<evidence type="ECO:0000256" key="1">
    <source>
        <dbReference type="SAM" id="Coils"/>
    </source>
</evidence>
<evidence type="ECO:0000313" key="4">
    <source>
        <dbReference type="EMBL" id="SHI24007.1"/>
    </source>
</evidence>
<organism evidence="4 5">
    <name type="scientific">Butyrivibrio fibrisolvens DSM 3071</name>
    <dbReference type="NCBI Taxonomy" id="1121131"/>
    <lineage>
        <taxon>Bacteria</taxon>
        <taxon>Bacillati</taxon>
        <taxon>Bacillota</taxon>
        <taxon>Clostridia</taxon>
        <taxon>Lachnospirales</taxon>
        <taxon>Lachnospiraceae</taxon>
        <taxon>Butyrivibrio</taxon>
    </lineage>
</organism>
<keyword evidence="3" id="KW-0812">Transmembrane</keyword>
<reference evidence="5" key="1">
    <citation type="submission" date="2016-11" db="EMBL/GenBank/DDBJ databases">
        <authorList>
            <person name="Varghese N."/>
            <person name="Submissions S."/>
        </authorList>
    </citation>
    <scope>NUCLEOTIDE SEQUENCE [LARGE SCALE GENOMIC DNA]</scope>
    <source>
        <strain evidence="5">DSM 3071</strain>
    </source>
</reference>
<evidence type="ECO:0000313" key="5">
    <source>
        <dbReference type="Proteomes" id="UP000184278"/>
    </source>
</evidence>
<dbReference type="RefSeq" id="WP_073387883.1">
    <property type="nucleotide sequence ID" value="NZ_FQXK01000019.1"/>
</dbReference>
<keyword evidence="1" id="KW-0175">Coiled coil</keyword>
<keyword evidence="5" id="KW-1185">Reference proteome</keyword>
<evidence type="ECO:0000256" key="3">
    <source>
        <dbReference type="SAM" id="Phobius"/>
    </source>
</evidence>
<accession>A0A1M5ZI85</accession>
<sequence length="221" mass="25221">MADARDAVVPGKNTEPVKENNVETGNSLEVGGFVFRTKEDADKARVDARKIEYLESHVKLNSLANIKTVYTKSIQNKVFGTPLGWSFLSFLRRQIMIQGGDTSDLPTIDLKHIYTHTTSPDDYVPKVVVKEEPKKKTNDKFFKYSLFLNIFLIILVIGMFIIAASNNSTTVLNYKETITDEYEAWEEELTEREKAVKAKEKELGMEVKPDFRENTETDDKN</sequence>
<dbReference type="AlphaFoldDB" id="A0A1M5ZI85"/>